<feature type="transmembrane region" description="Helical" evidence="1">
    <location>
        <begin position="360"/>
        <end position="380"/>
    </location>
</feature>
<keyword evidence="1" id="KW-1133">Transmembrane helix</keyword>
<dbReference type="RefSeq" id="WP_119809628.1">
    <property type="nucleotide sequence ID" value="NZ_QYUP01000041.1"/>
</dbReference>
<keyword evidence="3" id="KW-1185">Reference proteome</keyword>
<organism evidence="2 3">
    <name type="scientific">Massilia cavernae</name>
    <dbReference type="NCBI Taxonomy" id="2320864"/>
    <lineage>
        <taxon>Bacteria</taxon>
        <taxon>Pseudomonadati</taxon>
        <taxon>Pseudomonadota</taxon>
        <taxon>Betaproteobacteria</taxon>
        <taxon>Burkholderiales</taxon>
        <taxon>Oxalobacteraceae</taxon>
        <taxon>Telluria group</taxon>
        <taxon>Massilia</taxon>
    </lineage>
</organism>
<feature type="transmembrane region" description="Helical" evidence="1">
    <location>
        <begin position="164"/>
        <end position="189"/>
    </location>
</feature>
<comment type="caution">
    <text evidence="2">The sequence shown here is derived from an EMBL/GenBank/DDBJ whole genome shotgun (WGS) entry which is preliminary data.</text>
</comment>
<feature type="transmembrane region" description="Helical" evidence="1">
    <location>
        <begin position="91"/>
        <end position="113"/>
    </location>
</feature>
<evidence type="ECO:0000313" key="3">
    <source>
        <dbReference type="Proteomes" id="UP000284006"/>
    </source>
</evidence>
<proteinExistence type="predicted"/>
<sequence>MYKYLVMFVLASPLIGIWLVEGGEPSLSVGIPGTPNGATVAFSTFMAITLLVAFGTSSGYFSLRRRTVEVAKGLPGEVEPTKAFMHFSCRFLVLNCVFLFTMLFVFGGIQVWLGSIEKGLFRATLGPLGALPYLMTKFAVPALFAYLTVLMLKTDQAPHVKWMWRLNAFIVFLAGATWGFKTTGLFMLLPGLLIMYWKLPVHKLLVFAAVFLGSLVMFFFVFDSQLMEDVEVLAFLFSRLTILQGDVSWYVWGLHQAGEPLPNYWPTLLASVGDTVLSIFVTKTDLAEWMSYHYDWMLTNLSGSSLMAVANGHSVTGTPFAEAVIAGGGWFGVVFFGIIAGLLIGGFYRGIANAIRAGRAMAAAMLSTYFCFHVFSWLNGGGITQLFHISVGANLLVAYVLLRALSAPRRRRPARIIKLS</sequence>
<dbReference type="AlphaFoldDB" id="A0A418Y6C5"/>
<feature type="transmembrane region" description="Helical" evidence="1">
    <location>
        <begin position="233"/>
        <end position="252"/>
    </location>
</feature>
<evidence type="ECO:0000313" key="2">
    <source>
        <dbReference type="EMBL" id="RJG23668.1"/>
    </source>
</evidence>
<dbReference type="Proteomes" id="UP000284006">
    <property type="component" value="Unassembled WGS sequence"/>
</dbReference>
<feature type="transmembrane region" description="Helical" evidence="1">
    <location>
        <begin position="324"/>
        <end position="348"/>
    </location>
</feature>
<keyword evidence="1" id="KW-0472">Membrane</keyword>
<feature type="transmembrane region" description="Helical" evidence="1">
    <location>
        <begin position="38"/>
        <end position="63"/>
    </location>
</feature>
<dbReference type="OrthoDB" id="9832532at2"/>
<feature type="transmembrane region" description="Helical" evidence="1">
    <location>
        <begin position="201"/>
        <end position="221"/>
    </location>
</feature>
<evidence type="ECO:0000256" key="1">
    <source>
        <dbReference type="SAM" id="Phobius"/>
    </source>
</evidence>
<feature type="transmembrane region" description="Helical" evidence="1">
    <location>
        <begin position="133"/>
        <end position="152"/>
    </location>
</feature>
<protein>
    <recommendedName>
        <fullName evidence="4">Oligosaccharide repeat unit polymerase</fullName>
    </recommendedName>
</protein>
<feature type="transmembrane region" description="Helical" evidence="1">
    <location>
        <begin position="386"/>
        <end position="405"/>
    </location>
</feature>
<dbReference type="EMBL" id="QYUP01000041">
    <property type="protein sequence ID" value="RJG23668.1"/>
    <property type="molecule type" value="Genomic_DNA"/>
</dbReference>
<name>A0A418Y6C5_9BURK</name>
<evidence type="ECO:0008006" key="4">
    <source>
        <dbReference type="Google" id="ProtNLM"/>
    </source>
</evidence>
<gene>
    <name evidence="2" type="ORF">D3872_04250</name>
</gene>
<keyword evidence="1" id="KW-0812">Transmembrane</keyword>
<accession>A0A418Y6C5</accession>
<reference evidence="2 3" key="1">
    <citation type="submission" date="2018-09" db="EMBL/GenBank/DDBJ databases">
        <authorList>
            <person name="Zhu H."/>
        </authorList>
    </citation>
    <scope>NUCLEOTIDE SEQUENCE [LARGE SCALE GENOMIC DNA]</scope>
    <source>
        <strain evidence="2 3">K1S02-61</strain>
    </source>
</reference>